<dbReference type="Proteomes" id="UP000284416">
    <property type="component" value="Unassembled WGS sequence"/>
</dbReference>
<keyword evidence="2" id="KW-1185">Reference proteome</keyword>
<proteinExistence type="predicted"/>
<name>A0A417YUQ0_9BACI</name>
<sequence>MMGHHEMIDMNDQRFGFGRPWGFGGWGFGRPWGFGGFFPGFLGGLAAGALLAPEFGYGYGYGYPFYGYPYYW</sequence>
<comment type="caution">
    <text evidence="1">The sequence shown here is derived from an EMBL/GenBank/DDBJ whole genome shotgun (WGS) entry which is preliminary data.</text>
</comment>
<organism evidence="1 2">
    <name type="scientific">Neobacillus notoginsengisoli</name>
    <dbReference type="NCBI Taxonomy" id="1578198"/>
    <lineage>
        <taxon>Bacteria</taxon>
        <taxon>Bacillati</taxon>
        <taxon>Bacillota</taxon>
        <taxon>Bacilli</taxon>
        <taxon>Bacillales</taxon>
        <taxon>Bacillaceae</taxon>
        <taxon>Neobacillus</taxon>
    </lineage>
</organism>
<reference evidence="1 2" key="1">
    <citation type="journal article" date="2017" name="Int. J. Syst. Evol. Microbiol.">
        <title>Bacillus notoginsengisoli sp. nov., a novel bacterium isolated from the rhizosphere of Panax notoginseng.</title>
        <authorList>
            <person name="Zhang M.Y."/>
            <person name="Cheng J."/>
            <person name="Cai Y."/>
            <person name="Zhang T.Y."/>
            <person name="Wu Y.Y."/>
            <person name="Manikprabhu D."/>
            <person name="Li W.J."/>
            <person name="Zhang Y.X."/>
        </authorList>
    </citation>
    <scope>NUCLEOTIDE SEQUENCE [LARGE SCALE GENOMIC DNA]</scope>
    <source>
        <strain evidence="1 2">JCM 30743</strain>
    </source>
</reference>
<accession>A0A417YUQ0</accession>
<gene>
    <name evidence="1" type="ORF">D1B31_11160</name>
</gene>
<dbReference type="AlphaFoldDB" id="A0A417YUQ0"/>
<evidence type="ECO:0000313" key="2">
    <source>
        <dbReference type="Proteomes" id="UP000284416"/>
    </source>
</evidence>
<evidence type="ECO:0008006" key="3">
    <source>
        <dbReference type="Google" id="ProtNLM"/>
    </source>
</evidence>
<evidence type="ECO:0000313" key="1">
    <source>
        <dbReference type="EMBL" id="RHW40845.1"/>
    </source>
</evidence>
<protein>
    <recommendedName>
        <fullName evidence="3">Spore coat protein</fullName>
    </recommendedName>
</protein>
<dbReference type="EMBL" id="QWEG01000006">
    <property type="protein sequence ID" value="RHW40845.1"/>
    <property type="molecule type" value="Genomic_DNA"/>
</dbReference>